<reference evidence="2" key="1">
    <citation type="submission" date="2016-07" db="EMBL/GenBank/DDBJ databases">
        <authorList>
            <person name="Bretaudeau A."/>
        </authorList>
    </citation>
    <scope>NUCLEOTIDE SEQUENCE</scope>
    <source>
        <strain evidence="2">Rice</strain>
        <tissue evidence="2">Whole body</tissue>
    </source>
</reference>
<evidence type="ECO:0000313" key="2">
    <source>
        <dbReference type="EMBL" id="SOQ54026.1"/>
    </source>
</evidence>
<accession>A0A2H1WM22</accession>
<evidence type="ECO:0000256" key="1">
    <source>
        <dbReference type="SAM" id="MobiDB-lite"/>
    </source>
</evidence>
<name>A0A2H1WM22_SPOFR</name>
<feature type="region of interest" description="Disordered" evidence="1">
    <location>
        <begin position="57"/>
        <end position="79"/>
    </location>
</feature>
<dbReference type="AlphaFoldDB" id="A0A2H1WM22"/>
<gene>
    <name evidence="2" type="ORF">SFRICE_030816</name>
</gene>
<dbReference type="EMBL" id="ODYU01009529">
    <property type="protein sequence ID" value="SOQ54026.1"/>
    <property type="molecule type" value="Genomic_DNA"/>
</dbReference>
<protein>
    <submittedName>
        <fullName evidence="2">SFRICE_030816</fullName>
    </submittedName>
</protein>
<proteinExistence type="predicted"/>
<sequence>MTHTQRHVFCPRRGRQWCTLRHVMPLYNVHSLFTICVISPILRATTEKFFVNLKKSPLKPETPRSAVAQCHHSNNEAVL</sequence>
<organism evidence="2">
    <name type="scientific">Spodoptera frugiperda</name>
    <name type="common">Fall armyworm</name>
    <dbReference type="NCBI Taxonomy" id="7108"/>
    <lineage>
        <taxon>Eukaryota</taxon>
        <taxon>Metazoa</taxon>
        <taxon>Ecdysozoa</taxon>
        <taxon>Arthropoda</taxon>
        <taxon>Hexapoda</taxon>
        <taxon>Insecta</taxon>
        <taxon>Pterygota</taxon>
        <taxon>Neoptera</taxon>
        <taxon>Endopterygota</taxon>
        <taxon>Lepidoptera</taxon>
        <taxon>Glossata</taxon>
        <taxon>Ditrysia</taxon>
        <taxon>Noctuoidea</taxon>
        <taxon>Noctuidae</taxon>
        <taxon>Amphipyrinae</taxon>
        <taxon>Spodoptera</taxon>
    </lineage>
</organism>